<dbReference type="GO" id="GO:0016787">
    <property type="term" value="F:hydrolase activity"/>
    <property type="evidence" value="ECO:0007669"/>
    <property type="project" value="InterPro"/>
</dbReference>
<proteinExistence type="predicted"/>
<dbReference type="InterPro" id="IPR032465">
    <property type="entry name" value="ACMSD"/>
</dbReference>
<feature type="domain" description="Amidohydrolase-related" evidence="2">
    <location>
        <begin position="4"/>
        <end position="130"/>
    </location>
</feature>
<sequence>VALHALRLICSGAFDEYPKLKIILGHLGEALPYWLWRMDAVWQRTPLAEKLRKTPSEYIKDNFFVTTSGMFWQPPLLCSYLALGADRILLAVDYPLESNKKAVQFMDAAPICDSDKEKICHLNAEKLLGL</sequence>
<protein>
    <recommendedName>
        <fullName evidence="2">Amidohydrolase-related domain-containing protein</fullName>
    </recommendedName>
</protein>
<dbReference type="Gene3D" id="3.20.20.140">
    <property type="entry name" value="Metal-dependent hydrolases"/>
    <property type="match status" value="1"/>
</dbReference>
<keyword evidence="1" id="KW-0456">Lyase</keyword>
<dbReference type="PANTHER" id="PTHR21240:SF30">
    <property type="entry name" value="AMIDOHYDROLASE-RELATED DOMAIN-CONTAINING PROTEIN-RELATED"/>
    <property type="match status" value="1"/>
</dbReference>
<dbReference type="SUPFAM" id="SSF51556">
    <property type="entry name" value="Metallo-dependent hydrolases"/>
    <property type="match status" value="1"/>
</dbReference>
<organism evidence="3">
    <name type="scientific">marine sediment metagenome</name>
    <dbReference type="NCBI Taxonomy" id="412755"/>
    <lineage>
        <taxon>unclassified sequences</taxon>
        <taxon>metagenomes</taxon>
        <taxon>ecological metagenomes</taxon>
    </lineage>
</organism>
<dbReference type="EMBL" id="BARW01039717">
    <property type="protein sequence ID" value="GAJ22261.1"/>
    <property type="molecule type" value="Genomic_DNA"/>
</dbReference>
<dbReference type="GO" id="GO:0016831">
    <property type="term" value="F:carboxy-lyase activity"/>
    <property type="evidence" value="ECO:0007669"/>
    <property type="project" value="InterPro"/>
</dbReference>
<name>X1VVS6_9ZZZZ</name>
<dbReference type="AlphaFoldDB" id="X1VVS6"/>
<feature type="non-terminal residue" evidence="3">
    <location>
        <position position="1"/>
    </location>
</feature>
<evidence type="ECO:0000313" key="3">
    <source>
        <dbReference type="EMBL" id="GAJ22261.1"/>
    </source>
</evidence>
<dbReference type="GO" id="GO:0019748">
    <property type="term" value="P:secondary metabolic process"/>
    <property type="evidence" value="ECO:0007669"/>
    <property type="project" value="TreeGrafter"/>
</dbReference>
<reference evidence="3" key="1">
    <citation type="journal article" date="2014" name="Front. Microbiol.">
        <title>High frequency of phylogenetically diverse reductive dehalogenase-homologous genes in deep subseafloor sedimentary metagenomes.</title>
        <authorList>
            <person name="Kawai M."/>
            <person name="Futagami T."/>
            <person name="Toyoda A."/>
            <person name="Takaki Y."/>
            <person name="Nishi S."/>
            <person name="Hori S."/>
            <person name="Arai W."/>
            <person name="Tsubouchi T."/>
            <person name="Morono Y."/>
            <person name="Uchiyama I."/>
            <person name="Ito T."/>
            <person name="Fujiyama A."/>
            <person name="Inagaki F."/>
            <person name="Takami H."/>
        </authorList>
    </citation>
    <scope>NUCLEOTIDE SEQUENCE</scope>
    <source>
        <strain evidence="3">Expedition CK06-06</strain>
    </source>
</reference>
<evidence type="ECO:0000256" key="1">
    <source>
        <dbReference type="ARBA" id="ARBA00023239"/>
    </source>
</evidence>
<accession>X1VVS6</accession>
<dbReference type="InterPro" id="IPR006680">
    <property type="entry name" value="Amidohydro-rel"/>
</dbReference>
<evidence type="ECO:0000259" key="2">
    <source>
        <dbReference type="Pfam" id="PF04909"/>
    </source>
</evidence>
<comment type="caution">
    <text evidence="3">The sequence shown here is derived from an EMBL/GenBank/DDBJ whole genome shotgun (WGS) entry which is preliminary data.</text>
</comment>
<gene>
    <name evidence="3" type="ORF">S12H4_60371</name>
</gene>
<dbReference type="GO" id="GO:0005829">
    <property type="term" value="C:cytosol"/>
    <property type="evidence" value="ECO:0007669"/>
    <property type="project" value="TreeGrafter"/>
</dbReference>
<dbReference type="PANTHER" id="PTHR21240">
    <property type="entry name" value="2-AMINO-3-CARBOXYLMUCONATE-6-SEMIALDEHYDE DECARBOXYLASE"/>
    <property type="match status" value="1"/>
</dbReference>
<dbReference type="InterPro" id="IPR032466">
    <property type="entry name" value="Metal_Hydrolase"/>
</dbReference>
<dbReference type="Pfam" id="PF04909">
    <property type="entry name" value="Amidohydro_2"/>
    <property type="match status" value="1"/>
</dbReference>